<dbReference type="InterPro" id="IPR036397">
    <property type="entry name" value="RNaseH_sf"/>
</dbReference>
<dbReference type="PANTHER" id="PTHR47326:SF1">
    <property type="entry name" value="HTH PSQ-TYPE DOMAIN-CONTAINING PROTEIN"/>
    <property type="match status" value="1"/>
</dbReference>
<accession>A0A9N9RH17</accession>
<evidence type="ECO:0000313" key="1">
    <source>
        <dbReference type="EMBL" id="CAG9796493.1"/>
    </source>
</evidence>
<dbReference type="Proteomes" id="UP001153714">
    <property type="component" value="Chromosome 9"/>
</dbReference>
<name>A0A9N9RH17_9NEOP</name>
<dbReference type="EMBL" id="OU893340">
    <property type="protein sequence ID" value="CAG9796493.1"/>
    <property type="molecule type" value="Genomic_DNA"/>
</dbReference>
<reference evidence="1" key="1">
    <citation type="submission" date="2021-12" db="EMBL/GenBank/DDBJ databases">
        <authorList>
            <person name="King R."/>
        </authorList>
    </citation>
    <scope>NUCLEOTIDE SEQUENCE</scope>
</reference>
<dbReference type="OrthoDB" id="9971063at2759"/>
<dbReference type="GO" id="GO:0003676">
    <property type="term" value="F:nucleic acid binding"/>
    <property type="evidence" value="ECO:0007669"/>
    <property type="project" value="InterPro"/>
</dbReference>
<evidence type="ECO:0000313" key="2">
    <source>
        <dbReference type="Proteomes" id="UP001153714"/>
    </source>
</evidence>
<sequence length="361" mass="41951">MVMCLGEARGNASLALRIYRERFPNVHHPGDSRTITAAFQRLLENQPIVPVAVGGGRPIDIAAEERILDVIQRNPRLGTRTAAKLLQRPNGPSVSHWTVYKVLRRNRMRPYKIHKVQALIPEDLPRRRTFCRWLLDQQQRLPGFIQHVIWTDESTFTRNGMWNRRNSHLWSETNPRATQETGHQTRWSVNVWAGVFNNVIFGPVFLPQRLDGAGYLRFINESLDEILEGISLAELRRAWFQHDGSPPHVVRPVRERLTELFGDRWIGRLGPQAWPPRSPDLTPLDFFLWACVKEKVFNRVCDSAEEMRARIVSAFETIRTSCIEDSTLMPRLHEETRRQARICVEMNGAQFEPHLVRPRRT</sequence>
<protein>
    <recommendedName>
        <fullName evidence="3">Transposase</fullName>
    </recommendedName>
</protein>
<gene>
    <name evidence="1" type="ORF">DIATSA_LOCUS13684</name>
</gene>
<dbReference type="PANTHER" id="PTHR47326">
    <property type="entry name" value="TRANSPOSABLE ELEMENT TC3 TRANSPOSASE-LIKE PROTEIN"/>
    <property type="match status" value="1"/>
</dbReference>
<evidence type="ECO:0008006" key="3">
    <source>
        <dbReference type="Google" id="ProtNLM"/>
    </source>
</evidence>
<keyword evidence="2" id="KW-1185">Reference proteome</keyword>
<organism evidence="1 2">
    <name type="scientific">Diatraea saccharalis</name>
    <name type="common">sugarcane borer</name>
    <dbReference type="NCBI Taxonomy" id="40085"/>
    <lineage>
        <taxon>Eukaryota</taxon>
        <taxon>Metazoa</taxon>
        <taxon>Ecdysozoa</taxon>
        <taxon>Arthropoda</taxon>
        <taxon>Hexapoda</taxon>
        <taxon>Insecta</taxon>
        <taxon>Pterygota</taxon>
        <taxon>Neoptera</taxon>
        <taxon>Endopterygota</taxon>
        <taxon>Lepidoptera</taxon>
        <taxon>Glossata</taxon>
        <taxon>Ditrysia</taxon>
        <taxon>Pyraloidea</taxon>
        <taxon>Crambidae</taxon>
        <taxon>Crambinae</taxon>
        <taxon>Diatraea</taxon>
    </lineage>
</organism>
<proteinExistence type="predicted"/>
<dbReference type="AlphaFoldDB" id="A0A9N9RH17"/>
<dbReference type="Gene3D" id="3.30.420.10">
    <property type="entry name" value="Ribonuclease H-like superfamily/Ribonuclease H"/>
    <property type="match status" value="1"/>
</dbReference>
<reference evidence="1" key="2">
    <citation type="submission" date="2022-10" db="EMBL/GenBank/DDBJ databases">
        <authorList>
            <consortium name="ENA_rothamsted_submissions"/>
            <consortium name="culmorum"/>
            <person name="King R."/>
        </authorList>
    </citation>
    <scope>NUCLEOTIDE SEQUENCE</scope>
</reference>